<dbReference type="Proteomes" id="UP001501407">
    <property type="component" value="Unassembled WGS sequence"/>
</dbReference>
<sequence length="362" mass="39386">MTDTLPRQTGAAEDAPPSTAASSRVDLGDLRVVHTRHWFRWSIGIVVLFVVAQFAWSLVTNENYEWDVFAHYFLSEPVLQGVGITLALTVISATIGFFLGTLLALARLSKSPLLGSAAWLFIWFFRSVPLVVQIIVWYNLGYLYPTLGLGTPFTTDFWIVEFPTVQLISAFAAAILGLSLNQAAYSAEIIRGGLVSVDQGQLEAAAALGIPPRRRLTRIILPQAMRSIIPNATNEVIGLVKGASVVFVIAIPEVFYAVQVIYNRNSRVIPLLLVAVVWYTIITTVLSIAQYYIERHYARGTVRVLPPTPLQRARHWAGVQWARLGDSETGPAPLVGVDAPVVAKATFQGSSNDAKNSGGAGA</sequence>
<dbReference type="EMBL" id="BAABKZ010000001">
    <property type="protein sequence ID" value="GAA5089270.1"/>
    <property type="molecule type" value="Genomic_DNA"/>
</dbReference>
<evidence type="ECO:0000256" key="1">
    <source>
        <dbReference type="ARBA" id="ARBA00004651"/>
    </source>
</evidence>
<dbReference type="InterPro" id="IPR000515">
    <property type="entry name" value="MetI-like"/>
</dbReference>
<accession>A0ABP9M0V7</accession>
<evidence type="ECO:0000256" key="6">
    <source>
        <dbReference type="ARBA" id="ARBA00022989"/>
    </source>
</evidence>
<feature type="transmembrane region" description="Helical" evidence="8">
    <location>
        <begin position="38"/>
        <end position="59"/>
    </location>
</feature>
<proteinExistence type="inferred from homology"/>
<keyword evidence="12" id="KW-1185">Reference proteome</keyword>
<dbReference type="Gene3D" id="1.10.3720.10">
    <property type="entry name" value="MetI-like"/>
    <property type="match status" value="1"/>
</dbReference>
<comment type="caution">
    <text evidence="11">The sequence shown here is derived from an EMBL/GenBank/DDBJ whole genome shotgun (WGS) entry which is preliminary data.</text>
</comment>
<keyword evidence="6 8" id="KW-1133">Transmembrane helix</keyword>
<gene>
    <name evidence="11" type="ORF">GCM10025760_12940</name>
</gene>
<dbReference type="InterPro" id="IPR010065">
    <property type="entry name" value="AA_ABC_transptr_permease_3TM"/>
</dbReference>
<keyword evidence="7 8" id="KW-0472">Membrane</keyword>
<keyword evidence="5" id="KW-0029">Amino-acid transport</keyword>
<evidence type="ECO:0000259" key="10">
    <source>
        <dbReference type="PROSITE" id="PS50928"/>
    </source>
</evidence>
<feature type="transmembrane region" description="Helical" evidence="8">
    <location>
        <begin position="236"/>
        <end position="262"/>
    </location>
</feature>
<dbReference type="InterPro" id="IPR035906">
    <property type="entry name" value="MetI-like_sf"/>
</dbReference>
<keyword evidence="4 8" id="KW-0812">Transmembrane</keyword>
<organism evidence="11 12">
    <name type="scientific">Microbacterium yannicii</name>
    <dbReference type="NCBI Taxonomy" id="671622"/>
    <lineage>
        <taxon>Bacteria</taxon>
        <taxon>Bacillati</taxon>
        <taxon>Actinomycetota</taxon>
        <taxon>Actinomycetes</taxon>
        <taxon>Micrococcales</taxon>
        <taxon>Microbacteriaceae</taxon>
        <taxon>Microbacterium</taxon>
    </lineage>
</organism>
<evidence type="ECO:0000256" key="5">
    <source>
        <dbReference type="ARBA" id="ARBA00022970"/>
    </source>
</evidence>
<dbReference type="RefSeq" id="WP_194413097.1">
    <property type="nucleotide sequence ID" value="NZ_BAABKZ010000001.1"/>
</dbReference>
<keyword evidence="3" id="KW-1003">Cell membrane</keyword>
<dbReference type="PANTHER" id="PTHR30614:SF0">
    <property type="entry name" value="L-CYSTINE TRANSPORT SYSTEM PERMEASE PROTEIN TCYL"/>
    <property type="match status" value="1"/>
</dbReference>
<protein>
    <submittedName>
        <fullName evidence="11">Amino acid ABC transporter permease</fullName>
    </submittedName>
</protein>
<dbReference type="PANTHER" id="PTHR30614">
    <property type="entry name" value="MEMBRANE COMPONENT OF AMINO ACID ABC TRANSPORTER"/>
    <property type="match status" value="1"/>
</dbReference>
<dbReference type="SUPFAM" id="SSF161098">
    <property type="entry name" value="MetI-like"/>
    <property type="match status" value="1"/>
</dbReference>
<evidence type="ECO:0000256" key="4">
    <source>
        <dbReference type="ARBA" id="ARBA00022692"/>
    </source>
</evidence>
<feature type="transmembrane region" description="Helical" evidence="8">
    <location>
        <begin position="79"/>
        <end position="105"/>
    </location>
</feature>
<evidence type="ECO:0000313" key="12">
    <source>
        <dbReference type="Proteomes" id="UP001501407"/>
    </source>
</evidence>
<dbReference type="NCBIfam" id="TIGR01726">
    <property type="entry name" value="HEQRo_perm_3TM"/>
    <property type="match status" value="1"/>
</dbReference>
<reference evidence="12" key="1">
    <citation type="journal article" date="2019" name="Int. J. Syst. Evol. Microbiol.">
        <title>The Global Catalogue of Microorganisms (GCM) 10K type strain sequencing project: providing services to taxonomists for standard genome sequencing and annotation.</title>
        <authorList>
            <consortium name="The Broad Institute Genomics Platform"/>
            <consortium name="The Broad Institute Genome Sequencing Center for Infectious Disease"/>
            <person name="Wu L."/>
            <person name="Ma J."/>
        </authorList>
    </citation>
    <scope>NUCLEOTIDE SEQUENCE [LARGE SCALE GENOMIC DNA]</scope>
    <source>
        <strain evidence="12">JCM 18959</strain>
    </source>
</reference>
<feature type="transmembrane region" description="Helical" evidence="8">
    <location>
        <begin position="158"/>
        <end position="180"/>
    </location>
</feature>
<name>A0ABP9M0V7_9MICO</name>
<dbReference type="Pfam" id="PF00528">
    <property type="entry name" value="BPD_transp_1"/>
    <property type="match status" value="1"/>
</dbReference>
<comment type="subcellular location">
    <subcellularLocation>
        <location evidence="1 8">Cell membrane</location>
        <topology evidence="1 8">Multi-pass membrane protein</topology>
    </subcellularLocation>
</comment>
<evidence type="ECO:0000256" key="3">
    <source>
        <dbReference type="ARBA" id="ARBA00022475"/>
    </source>
</evidence>
<evidence type="ECO:0000256" key="2">
    <source>
        <dbReference type="ARBA" id="ARBA00022448"/>
    </source>
</evidence>
<keyword evidence="2 8" id="KW-0813">Transport</keyword>
<feature type="transmembrane region" description="Helical" evidence="8">
    <location>
        <begin position="117"/>
        <end position="138"/>
    </location>
</feature>
<evidence type="ECO:0000256" key="7">
    <source>
        <dbReference type="ARBA" id="ARBA00023136"/>
    </source>
</evidence>
<dbReference type="PROSITE" id="PS50928">
    <property type="entry name" value="ABC_TM1"/>
    <property type="match status" value="1"/>
</dbReference>
<dbReference type="CDD" id="cd06261">
    <property type="entry name" value="TM_PBP2"/>
    <property type="match status" value="1"/>
</dbReference>
<feature type="region of interest" description="Disordered" evidence="9">
    <location>
        <begin position="1"/>
        <end position="22"/>
    </location>
</feature>
<dbReference type="InterPro" id="IPR043429">
    <property type="entry name" value="ArtM/GltK/GlnP/TcyL/YhdX-like"/>
</dbReference>
<evidence type="ECO:0000256" key="8">
    <source>
        <dbReference type="RuleBase" id="RU363032"/>
    </source>
</evidence>
<evidence type="ECO:0000313" key="11">
    <source>
        <dbReference type="EMBL" id="GAA5089270.1"/>
    </source>
</evidence>
<feature type="transmembrane region" description="Helical" evidence="8">
    <location>
        <begin position="268"/>
        <end position="293"/>
    </location>
</feature>
<feature type="domain" description="ABC transmembrane type-1" evidence="10">
    <location>
        <begin position="82"/>
        <end position="290"/>
    </location>
</feature>
<comment type="similarity">
    <text evidence="8">Belongs to the binding-protein-dependent transport system permease family.</text>
</comment>
<evidence type="ECO:0000256" key="9">
    <source>
        <dbReference type="SAM" id="MobiDB-lite"/>
    </source>
</evidence>